<dbReference type="GO" id="GO:0016787">
    <property type="term" value="F:hydrolase activity"/>
    <property type="evidence" value="ECO:0007669"/>
    <property type="project" value="UniProtKB-KW"/>
</dbReference>
<evidence type="ECO:0000313" key="2">
    <source>
        <dbReference type="EMBL" id="KZW02775.1"/>
    </source>
</evidence>
<dbReference type="EMBL" id="KV425886">
    <property type="protein sequence ID" value="KZW02775.1"/>
    <property type="molecule type" value="Genomic_DNA"/>
</dbReference>
<dbReference type="PANTHER" id="PTHR42951:SF4">
    <property type="entry name" value="ACYL-COENZYME A THIOESTERASE MBLAC2"/>
    <property type="match status" value="1"/>
</dbReference>
<accession>A0A165PWX8</accession>
<keyword evidence="2" id="KW-0378">Hydrolase</keyword>
<dbReference type="InterPro" id="IPR036866">
    <property type="entry name" value="RibonucZ/Hydroxyglut_hydro"/>
</dbReference>
<dbReference type="SMART" id="SM00849">
    <property type="entry name" value="Lactamase_B"/>
    <property type="match status" value="1"/>
</dbReference>
<evidence type="ECO:0000259" key="1">
    <source>
        <dbReference type="SMART" id="SM00849"/>
    </source>
</evidence>
<reference evidence="2 3" key="1">
    <citation type="journal article" date="2016" name="Mol. Biol. Evol.">
        <title>Comparative Genomics of Early-Diverging Mushroom-Forming Fungi Provides Insights into the Origins of Lignocellulose Decay Capabilities.</title>
        <authorList>
            <person name="Nagy L.G."/>
            <person name="Riley R."/>
            <person name="Tritt A."/>
            <person name="Adam C."/>
            <person name="Daum C."/>
            <person name="Floudas D."/>
            <person name="Sun H."/>
            <person name="Yadav J.S."/>
            <person name="Pangilinan J."/>
            <person name="Larsson K.H."/>
            <person name="Matsuura K."/>
            <person name="Barry K."/>
            <person name="Labutti K."/>
            <person name="Kuo R."/>
            <person name="Ohm R.A."/>
            <person name="Bhattacharya S.S."/>
            <person name="Shirouzu T."/>
            <person name="Yoshinaga Y."/>
            <person name="Martin F.M."/>
            <person name="Grigoriev I.V."/>
            <person name="Hibbett D.S."/>
        </authorList>
    </citation>
    <scope>NUCLEOTIDE SEQUENCE [LARGE SCALE GENOMIC DNA]</scope>
    <source>
        <strain evidence="2 3">HHB12029</strain>
    </source>
</reference>
<organism evidence="2 3">
    <name type="scientific">Exidia glandulosa HHB12029</name>
    <dbReference type="NCBI Taxonomy" id="1314781"/>
    <lineage>
        <taxon>Eukaryota</taxon>
        <taxon>Fungi</taxon>
        <taxon>Dikarya</taxon>
        <taxon>Basidiomycota</taxon>
        <taxon>Agaricomycotina</taxon>
        <taxon>Agaricomycetes</taxon>
        <taxon>Auriculariales</taxon>
        <taxon>Exidiaceae</taxon>
        <taxon>Exidia</taxon>
    </lineage>
</organism>
<dbReference type="InterPro" id="IPR050855">
    <property type="entry name" value="NDM-1-like"/>
</dbReference>
<dbReference type="OrthoDB" id="3341310at2759"/>
<dbReference type="CDD" id="cd06262">
    <property type="entry name" value="metallo-hydrolase-like_MBL-fold"/>
    <property type="match status" value="1"/>
</dbReference>
<dbReference type="STRING" id="1314781.A0A165PWX8"/>
<dbReference type="Proteomes" id="UP000077266">
    <property type="component" value="Unassembled WGS sequence"/>
</dbReference>
<dbReference type="Pfam" id="PF00753">
    <property type="entry name" value="Lactamase_B"/>
    <property type="match status" value="1"/>
</dbReference>
<dbReference type="InterPro" id="IPR001279">
    <property type="entry name" value="Metallo-B-lactamas"/>
</dbReference>
<dbReference type="Gene3D" id="3.60.15.10">
    <property type="entry name" value="Ribonuclease Z/Hydroxyacylglutathione hydrolase-like"/>
    <property type="match status" value="1"/>
</dbReference>
<evidence type="ECO:0000313" key="3">
    <source>
        <dbReference type="Proteomes" id="UP000077266"/>
    </source>
</evidence>
<protein>
    <submittedName>
        <fullName evidence="2">Metallo-hydrolase/oxidoreductase</fullName>
    </submittedName>
</protein>
<sequence length="320" mass="35630">MVPPPWPPSTCFTATRLSSTTWKIVQADAFDENPFIYLKLFPDRPLALLVDTGCGEYARDGHVDMTRLRDFIETYPQPDYGPGNPFNPNAWRKYIVVCSHCHYDHICGIEQFADANGAELVASAAGRSFIEHDLPAHSLCKYLDIPTPKYRITQWAEHMRPLTSASGGGATKILALHTPGHTPDSLALYDPDEATLYVGDTLYEWEPTIFPLEGDIVAWLASVRLLVQFVKEHEHGGGARVKINCGHQTAGGPALEILEECLGFVEDILAGKVREAKRMKVRGYEVVVYEQPGPAPARFVIRAPVKLIEDGRRRTRAMAF</sequence>
<gene>
    <name evidence="2" type="ORF">EXIGLDRAFT_759490</name>
</gene>
<dbReference type="PANTHER" id="PTHR42951">
    <property type="entry name" value="METALLO-BETA-LACTAMASE DOMAIN-CONTAINING"/>
    <property type="match status" value="1"/>
</dbReference>
<dbReference type="AlphaFoldDB" id="A0A165PWX8"/>
<feature type="domain" description="Metallo-beta-lactamase" evidence="1">
    <location>
        <begin position="33"/>
        <end position="247"/>
    </location>
</feature>
<keyword evidence="3" id="KW-1185">Reference proteome</keyword>
<dbReference type="InParanoid" id="A0A165PWX8"/>
<name>A0A165PWX8_EXIGL</name>
<dbReference type="SUPFAM" id="SSF56281">
    <property type="entry name" value="Metallo-hydrolase/oxidoreductase"/>
    <property type="match status" value="1"/>
</dbReference>
<proteinExistence type="predicted"/>